<dbReference type="InterPro" id="IPR002696">
    <property type="entry name" value="Membr_insert_effic_factor_YidD"/>
</dbReference>
<name>A0A9X4MI16_9BACT</name>
<dbReference type="GO" id="GO:0005886">
    <property type="term" value="C:plasma membrane"/>
    <property type="evidence" value="ECO:0007669"/>
    <property type="project" value="UniProtKB-SubCell"/>
</dbReference>
<reference evidence="2" key="1">
    <citation type="journal article" date="2022" name="bioRxiv">
        <title>Thiovibrio frasassiensisgen. nov., sp. nov., an autotrophic, elemental sulfur disproportionating bacterium isolated from sulfidic karst sediment, and proposal of Thiovibrionaceae fam. nov.</title>
        <authorList>
            <person name="Aronson H."/>
            <person name="Thomas C."/>
            <person name="Bhattacharyya M."/>
            <person name="Eckstein S."/>
            <person name="Jensen S."/>
            <person name="Barco R."/>
            <person name="Macalady J."/>
            <person name="Amend J."/>
        </authorList>
    </citation>
    <scope>NUCLEOTIDE SEQUENCE</scope>
    <source>
        <strain evidence="2">RS19-109</strain>
    </source>
</reference>
<organism evidence="2 3">
    <name type="scientific">Thiovibrio frasassiensis</name>
    <dbReference type="NCBI Taxonomy" id="2984131"/>
    <lineage>
        <taxon>Bacteria</taxon>
        <taxon>Pseudomonadati</taxon>
        <taxon>Thermodesulfobacteriota</taxon>
        <taxon>Desulfobulbia</taxon>
        <taxon>Desulfobulbales</taxon>
        <taxon>Thiovibrionaceae</taxon>
        <taxon>Thiovibrio</taxon>
    </lineage>
</organism>
<keyword evidence="1" id="KW-0472">Membrane</keyword>
<comment type="caution">
    <text evidence="2">The sequence shown here is derived from an EMBL/GenBank/DDBJ whole genome shotgun (WGS) entry which is preliminary data.</text>
</comment>
<comment type="subcellular location">
    <subcellularLocation>
        <location evidence="1">Cell membrane</location>
        <topology evidence="1">Peripheral membrane protein</topology>
        <orientation evidence="1">Cytoplasmic side</orientation>
    </subcellularLocation>
</comment>
<dbReference type="PANTHER" id="PTHR33383">
    <property type="entry name" value="MEMBRANE PROTEIN INSERTION EFFICIENCY FACTOR-RELATED"/>
    <property type="match status" value="1"/>
</dbReference>
<dbReference type="NCBIfam" id="TIGR00278">
    <property type="entry name" value="membrane protein insertion efficiency factor YidD"/>
    <property type="match status" value="1"/>
</dbReference>
<gene>
    <name evidence="2" type="primary">yidD</name>
    <name evidence="2" type="ORF">OLX77_03555</name>
</gene>
<comment type="function">
    <text evidence="1">Could be involved in insertion of integral membrane proteins into the membrane.</text>
</comment>
<evidence type="ECO:0000313" key="2">
    <source>
        <dbReference type="EMBL" id="MDG4475234.1"/>
    </source>
</evidence>
<dbReference type="EMBL" id="JAPHEH010000001">
    <property type="protein sequence ID" value="MDG4475234.1"/>
    <property type="molecule type" value="Genomic_DNA"/>
</dbReference>
<proteinExistence type="inferred from homology"/>
<accession>A0A9X4MI16</accession>
<dbReference type="SMART" id="SM01234">
    <property type="entry name" value="Haemolytic"/>
    <property type="match status" value="1"/>
</dbReference>
<dbReference type="Proteomes" id="UP001154240">
    <property type="component" value="Unassembled WGS sequence"/>
</dbReference>
<reference evidence="2" key="2">
    <citation type="submission" date="2022-10" db="EMBL/GenBank/DDBJ databases">
        <authorList>
            <person name="Aronson H.S."/>
        </authorList>
    </citation>
    <scope>NUCLEOTIDE SEQUENCE</scope>
    <source>
        <strain evidence="2">RS19-109</strain>
    </source>
</reference>
<protein>
    <recommendedName>
        <fullName evidence="1">Putative membrane protein insertion efficiency factor</fullName>
    </recommendedName>
</protein>
<sequence length="74" mass="8480">MDVKRIFIALIRCYQLCISPLFAPNCRFSPTCSQYAIEALVHHGTIRGLYLATRRLLRCHPFHPGGFDPVDKSF</sequence>
<dbReference type="HAMAP" id="MF_00386">
    <property type="entry name" value="UPF0161_YidD"/>
    <property type="match status" value="1"/>
</dbReference>
<evidence type="ECO:0000256" key="1">
    <source>
        <dbReference type="HAMAP-Rule" id="MF_00386"/>
    </source>
</evidence>
<dbReference type="PANTHER" id="PTHR33383:SF1">
    <property type="entry name" value="MEMBRANE PROTEIN INSERTION EFFICIENCY FACTOR-RELATED"/>
    <property type="match status" value="1"/>
</dbReference>
<keyword evidence="3" id="KW-1185">Reference proteome</keyword>
<comment type="similarity">
    <text evidence="1">Belongs to the UPF0161 family.</text>
</comment>
<dbReference type="AlphaFoldDB" id="A0A9X4MI16"/>
<dbReference type="Pfam" id="PF01809">
    <property type="entry name" value="YidD"/>
    <property type="match status" value="1"/>
</dbReference>
<evidence type="ECO:0000313" key="3">
    <source>
        <dbReference type="Proteomes" id="UP001154240"/>
    </source>
</evidence>
<keyword evidence="1" id="KW-1003">Cell membrane</keyword>